<organism evidence="5 6">
    <name type="scientific">Desulfobaculum xiamenense</name>
    <dbReference type="NCBI Taxonomy" id="995050"/>
    <lineage>
        <taxon>Bacteria</taxon>
        <taxon>Pseudomonadati</taxon>
        <taxon>Thermodesulfobacteriota</taxon>
        <taxon>Desulfovibrionia</taxon>
        <taxon>Desulfovibrionales</taxon>
        <taxon>Desulfovibrionaceae</taxon>
        <taxon>Desulfobaculum</taxon>
    </lineage>
</organism>
<dbReference type="InterPro" id="IPR052155">
    <property type="entry name" value="Biofilm_reg_signaling"/>
</dbReference>
<dbReference type="SUPFAM" id="SSF55785">
    <property type="entry name" value="PYP-like sensor domain (PAS domain)"/>
    <property type="match status" value="4"/>
</dbReference>
<proteinExistence type="predicted"/>
<evidence type="ECO:0000259" key="2">
    <source>
        <dbReference type="PROSITE" id="PS50112"/>
    </source>
</evidence>
<name>A0A846QT79_9BACT</name>
<dbReference type="SMART" id="SM00267">
    <property type="entry name" value="GGDEF"/>
    <property type="match status" value="1"/>
</dbReference>
<gene>
    <name evidence="5" type="ORF">GGQ74_001489</name>
</gene>
<dbReference type="PROSITE" id="PS50887">
    <property type="entry name" value="GGDEF"/>
    <property type="match status" value="1"/>
</dbReference>
<accession>A0A846QT79</accession>
<dbReference type="InterPro" id="IPR013767">
    <property type="entry name" value="PAS_fold"/>
</dbReference>
<dbReference type="NCBIfam" id="TIGR00229">
    <property type="entry name" value="sensory_box"/>
    <property type="match status" value="3"/>
</dbReference>
<feature type="domain" description="PAS" evidence="2">
    <location>
        <begin position="543"/>
        <end position="614"/>
    </location>
</feature>
<dbReference type="RefSeq" id="WP_167940866.1">
    <property type="nucleotide sequence ID" value="NZ_JAATJA010000001.1"/>
</dbReference>
<dbReference type="Gene3D" id="3.30.450.20">
    <property type="entry name" value="PAS domain"/>
    <property type="match status" value="5"/>
</dbReference>
<feature type="domain" description="PAS" evidence="2">
    <location>
        <begin position="420"/>
        <end position="478"/>
    </location>
</feature>
<evidence type="ECO:0000313" key="5">
    <source>
        <dbReference type="EMBL" id="NJB67849.1"/>
    </source>
</evidence>
<dbReference type="InterPro" id="IPR029787">
    <property type="entry name" value="Nucleotide_cyclase"/>
</dbReference>
<dbReference type="SMART" id="SM00091">
    <property type="entry name" value="PAS"/>
    <property type="match status" value="4"/>
</dbReference>
<dbReference type="EMBL" id="JAATJA010000001">
    <property type="protein sequence ID" value="NJB67849.1"/>
    <property type="molecule type" value="Genomic_DNA"/>
</dbReference>
<dbReference type="PANTHER" id="PTHR44757:SF2">
    <property type="entry name" value="BIOFILM ARCHITECTURE MAINTENANCE PROTEIN MBAA"/>
    <property type="match status" value="1"/>
</dbReference>
<dbReference type="SMART" id="SM00086">
    <property type="entry name" value="PAC"/>
    <property type="match status" value="3"/>
</dbReference>
<dbReference type="GO" id="GO:0006355">
    <property type="term" value="P:regulation of DNA-templated transcription"/>
    <property type="evidence" value="ECO:0007669"/>
    <property type="project" value="InterPro"/>
</dbReference>
<protein>
    <submittedName>
        <fullName evidence="5">Diguanylate cyclase (GGDEF)-like protein/PAS domain S-box-containing protein</fullName>
    </submittedName>
</protein>
<dbReference type="InterPro" id="IPR000700">
    <property type="entry name" value="PAS-assoc_C"/>
</dbReference>
<dbReference type="SUPFAM" id="SSF55073">
    <property type="entry name" value="Nucleotide cyclase"/>
    <property type="match status" value="1"/>
</dbReference>
<feature type="domain" description="GGDEF" evidence="4">
    <location>
        <begin position="857"/>
        <end position="990"/>
    </location>
</feature>
<feature type="coiled-coil region" evidence="1">
    <location>
        <begin position="912"/>
        <end position="943"/>
    </location>
</feature>
<evidence type="ECO:0000259" key="3">
    <source>
        <dbReference type="PROSITE" id="PS50113"/>
    </source>
</evidence>
<dbReference type="Pfam" id="PF13426">
    <property type="entry name" value="PAS_9"/>
    <property type="match status" value="1"/>
</dbReference>
<comment type="caution">
    <text evidence="5">The sequence shown here is derived from an EMBL/GenBank/DDBJ whole genome shotgun (WGS) entry which is preliminary data.</text>
</comment>
<dbReference type="FunFam" id="3.30.70.270:FF:000001">
    <property type="entry name" value="Diguanylate cyclase domain protein"/>
    <property type="match status" value="1"/>
</dbReference>
<dbReference type="CDD" id="cd01949">
    <property type="entry name" value="GGDEF"/>
    <property type="match status" value="1"/>
</dbReference>
<dbReference type="AlphaFoldDB" id="A0A846QT79"/>
<sequence length="1001" mass="114617">MQDLSRLISQEEDWLLEHILAHAKQHGYTASTSSRPEDWRMSVAGLSDAMTKACAFHGDTLPQFPPGEDFEDDPITAFGVKEAIRHRTRGVPLQMFLGLLKYYRQAYLDLVDQKAPEDRRTAMAAFILRTFDRFEMALCVEWTGLSHDATLAELQGRNRELTSEKNRYVHLFENLASPVFLLDAMYHVDRMNHAAQLLVDRTRGETPQGGHAPAPTDATPYIGDLLPWLAEALPPPGRPGALRMQREISLGGRMFSFDIACAPLERYGDEHVTLTVILNDITEFRNAERAAQRSEERFRRIFDSTYDAVVIHDLDGSIIDVNESMLSIFDLTRAEALRMSIEKDLSSPDNPSGLLPVFWEQARKGEPRLFEWKGRRPRDASSFDMEVFLRRVQFANRDAIMATIRDISDRKKAEKALRQSEEYHRTFFQNNHSIMLIIDPQTGAIRDANPAACDFYGYDRDTLVSMRITDINMLSPEETLHEMHRARTEQRDHFTFRHRLANGDVREVEVYTGPVTYRGTQLLYSVIHDVTEKNRMQDALKLSEEKFRRIFENMQDAYYLGDLEGWPILVNKALPSMLGYDIENILHMNMNDIHASPEMRNELMEELRQKREVRLREIALRRKDGHVLTAECNMQLIYDRGEPVAVEAICRDITDRKRSNIMLRLSEARFRGLFENSPISLWEEDFSLVKQYMEDLADSGVLDFDTYFASHDEAVRQCAALVRLLDVNQATLAIFEAESKFELLPGLETFLTDADMSSFREELVNLAKGRLHATIETTRHTLKGNIRHVSIHLSVAPGYEDSWGKVIVSMVDITDRKRLETELKRMATTDPLTGANNRRCFLERAGQELHRSQRYGTPPAFLMLDIDHFKTINDTYGHAAGDEVLKALVRVCKHVLRESDLFGRLGGEEFAALVIESDRDNAMRAAERLREELERTAVSYEHHDITFTVSIGMATILPEETDIDCIMARADKALYAAKHAGRNRVAEYDPDMPDMPIGGTC</sequence>
<evidence type="ECO:0000259" key="4">
    <source>
        <dbReference type="PROSITE" id="PS50887"/>
    </source>
</evidence>
<dbReference type="InterPro" id="IPR043128">
    <property type="entry name" value="Rev_trsase/Diguanyl_cyclase"/>
</dbReference>
<dbReference type="Pfam" id="PF00989">
    <property type="entry name" value="PAS"/>
    <property type="match status" value="2"/>
</dbReference>
<keyword evidence="1" id="KW-0175">Coiled coil</keyword>
<keyword evidence="6" id="KW-1185">Reference proteome</keyword>
<feature type="domain" description="PAC" evidence="3">
    <location>
        <begin position="614"/>
        <end position="665"/>
    </location>
</feature>
<dbReference type="InterPro" id="IPR000160">
    <property type="entry name" value="GGDEF_dom"/>
</dbReference>
<dbReference type="InterPro" id="IPR035965">
    <property type="entry name" value="PAS-like_dom_sf"/>
</dbReference>
<evidence type="ECO:0000256" key="1">
    <source>
        <dbReference type="SAM" id="Coils"/>
    </source>
</evidence>
<dbReference type="Gene3D" id="3.30.70.270">
    <property type="match status" value="1"/>
</dbReference>
<dbReference type="CDD" id="cd00130">
    <property type="entry name" value="PAS"/>
    <property type="match status" value="3"/>
</dbReference>
<dbReference type="Pfam" id="PF00990">
    <property type="entry name" value="GGDEF"/>
    <property type="match status" value="1"/>
</dbReference>
<dbReference type="PROSITE" id="PS50113">
    <property type="entry name" value="PAC"/>
    <property type="match status" value="1"/>
</dbReference>
<feature type="domain" description="PAS" evidence="2">
    <location>
        <begin position="294"/>
        <end position="350"/>
    </location>
</feature>
<dbReference type="InterPro" id="IPR001610">
    <property type="entry name" value="PAC"/>
</dbReference>
<dbReference type="PANTHER" id="PTHR44757">
    <property type="entry name" value="DIGUANYLATE CYCLASE DGCP"/>
    <property type="match status" value="1"/>
</dbReference>
<dbReference type="PROSITE" id="PS50112">
    <property type="entry name" value="PAS"/>
    <property type="match status" value="3"/>
</dbReference>
<dbReference type="GO" id="GO:0003824">
    <property type="term" value="F:catalytic activity"/>
    <property type="evidence" value="ECO:0007669"/>
    <property type="project" value="UniProtKB-ARBA"/>
</dbReference>
<dbReference type="NCBIfam" id="TIGR00254">
    <property type="entry name" value="GGDEF"/>
    <property type="match status" value="1"/>
</dbReference>
<dbReference type="Proteomes" id="UP000580856">
    <property type="component" value="Unassembled WGS sequence"/>
</dbReference>
<evidence type="ECO:0000313" key="6">
    <source>
        <dbReference type="Proteomes" id="UP000580856"/>
    </source>
</evidence>
<reference evidence="5 6" key="1">
    <citation type="submission" date="2020-03" db="EMBL/GenBank/DDBJ databases">
        <title>Genomic Encyclopedia of Type Strains, Phase IV (KMG-IV): sequencing the most valuable type-strain genomes for metagenomic binning, comparative biology and taxonomic classification.</title>
        <authorList>
            <person name="Goeker M."/>
        </authorList>
    </citation>
    <scope>NUCLEOTIDE SEQUENCE [LARGE SCALE GENOMIC DNA]</scope>
    <source>
        <strain evidence="5 6">DSM 24233</strain>
    </source>
</reference>
<dbReference type="InterPro" id="IPR000014">
    <property type="entry name" value="PAS"/>
</dbReference>